<dbReference type="KEGG" id="aarc:G127AT_13100"/>
<dbReference type="EMBL" id="CP071696">
    <property type="protein sequence ID" value="QTX04209.1"/>
    <property type="molecule type" value="Genomic_DNA"/>
</dbReference>
<reference evidence="1" key="1">
    <citation type="submission" date="2021-03" db="EMBL/GenBank/DDBJ databases">
        <title>Agromyces archimandritus sp. nov., isolated from the cockroach Archimandrita tessellata.</title>
        <authorList>
            <person name="Guzman J."/>
            <person name="Ortuzar M."/>
            <person name="Poehlein A."/>
            <person name="Daniel R."/>
            <person name="Trujillo M."/>
            <person name="Vilcinskas A."/>
        </authorList>
    </citation>
    <scope>NUCLEOTIDE SEQUENCE</scope>
    <source>
        <strain evidence="1">G127AT</strain>
    </source>
</reference>
<dbReference type="RefSeq" id="WP_210897574.1">
    <property type="nucleotide sequence ID" value="NZ_CP071696.1"/>
</dbReference>
<evidence type="ECO:0000313" key="1">
    <source>
        <dbReference type="EMBL" id="QTX04209.1"/>
    </source>
</evidence>
<organism evidence="1 2">
    <name type="scientific">Agromyces archimandritae</name>
    <dbReference type="NCBI Taxonomy" id="2781962"/>
    <lineage>
        <taxon>Bacteria</taxon>
        <taxon>Bacillati</taxon>
        <taxon>Actinomycetota</taxon>
        <taxon>Actinomycetes</taxon>
        <taxon>Micrococcales</taxon>
        <taxon>Microbacteriaceae</taxon>
        <taxon>Agromyces</taxon>
    </lineage>
</organism>
<dbReference type="Proteomes" id="UP000671914">
    <property type="component" value="Chromosome"/>
</dbReference>
<protein>
    <submittedName>
        <fullName evidence="1">Uncharacterized protein</fullName>
    </submittedName>
</protein>
<name>A0A975FLB6_9MICO</name>
<proteinExistence type="predicted"/>
<sequence>MGDVAVAVSRLGEDDTREAQNVRAVKWLLAREGGSVVVVTPRRSFDSAALARLTSHPRVAHYVWRGHRGGHYDGQRVLYAWPDREHLNEIWNVDADAIAVIEWNTTETTEWIADVNPVQLYPGRTVEPSQTRHVDLDPLPNGVDAILEHVAAMAAGYSSGLKWNEEDKLKAVGCDTFC</sequence>
<evidence type="ECO:0000313" key="2">
    <source>
        <dbReference type="Proteomes" id="UP000671914"/>
    </source>
</evidence>
<gene>
    <name evidence="1" type="ORF">G127AT_13100</name>
</gene>
<accession>A0A975FLB6</accession>
<dbReference type="AlphaFoldDB" id="A0A975FLB6"/>
<keyword evidence="2" id="KW-1185">Reference proteome</keyword>